<dbReference type="STRING" id="367110.Q7SGM8"/>
<sequence length="219" mass="23809">MHLSLDHHHLSSDDPYAAASLSHVTDTLSTTMGLTMPSGRNTTTLGMDMFRTASNNSGSSNNNMGYSQLNATTSSSSRDHSTTPPTSQSSGSTSPTASTSHHGHGGQGHLYPGLTLPSPVDASSKPKRGRPPGPKKRALSPSVAAEAELTDSEDIMIKRQRNNIAAKKYRQKKIDRIQELEEEVDQIKKEREELRLMLAKRDAEVGMLREMLAMAKQGR</sequence>
<dbReference type="OMA" id="EDIMIKR"/>
<dbReference type="VEuPathDB" id="FungiDB:NCU08055"/>
<dbReference type="KEGG" id="ncr:NCU08055"/>
<feature type="domain" description="BZIP" evidence="8">
    <location>
        <begin position="158"/>
        <end position="215"/>
    </location>
</feature>
<dbReference type="GO" id="GO:1903833">
    <property type="term" value="P:positive regulation of cellular response to amino acid starvation"/>
    <property type="evidence" value="ECO:0000318"/>
    <property type="project" value="GO_Central"/>
</dbReference>
<comment type="subcellular location">
    <subcellularLocation>
        <location evidence="1">Nucleus</location>
    </subcellularLocation>
</comment>
<dbReference type="GO" id="GO:0005667">
    <property type="term" value="C:transcription regulator complex"/>
    <property type="evidence" value="ECO:0000318"/>
    <property type="project" value="GO_Central"/>
</dbReference>
<dbReference type="GO" id="GO:0050829">
    <property type="term" value="P:defense response to Gram-negative bacterium"/>
    <property type="evidence" value="ECO:0007669"/>
    <property type="project" value="UniProtKB-ARBA"/>
</dbReference>
<keyword evidence="6" id="KW-0175">Coiled coil</keyword>
<dbReference type="SMART" id="SM00338">
    <property type="entry name" value="BRLZ"/>
    <property type="match status" value="1"/>
</dbReference>
<evidence type="ECO:0000256" key="3">
    <source>
        <dbReference type="ARBA" id="ARBA00023125"/>
    </source>
</evidence>
<dbReference type="GO" id="GO:0005634">
    <property type="term" value="C:nucleus"/>
    <property type="evidence" value="ECO:0007669"/>
    <property type="project" value="UniProtKB-SubCell"/>
</dbReference>
<dbReference type="Gene3D" id="1.20.5.170">
    <property type="match status" value="1"/>
</dbReference>
<dbReference type="PaxDb" id="5141-EFNCRP00000008551"/>
<dbReference type="PROSITE" id="PS50217">
    <property type="entry name" value="BZIP"/>
    <property type="match status" value="1"/>
</dbReference>
<evidence type="ECO:0000256" key="5">
    <source>
        <dbReference type="ARBA" id="ARBA00023242"/>
    </source>
</evidence>
<gene>
    <name evidence="9" type="ORF">NCU08055</name>
</gene>
<feature type="region of interest" description="Disordered" evidence="7">
    <location>
        <begin position="30"/>
        <end position="145"/>
    </location>
</feature>
<evidence type="ECO:0000259" key="8">
    <source>
        <dbReference type="PROSITE" id="PS50217"/>
    </source>
</evidence>
<dbReference type="EMBL" id="CM002236">
    <property type="protein sequence ID" value="EAA35950.2"/>
    <property type="molecule type" value="Genomic_DNA"/>
</dbReference>
<dbReference type="FunFam" id="1.20.5.170:FF:000158">
    <property type="entry name" value="BZIP transcription factor family"/>
    <property type="match status" value="1"/>
</dbReference>
<evidence type="ECO:0000256" key="7">
    <source>
        <dbReference type="SAM" id="MobiDB-lite"/>
    </source>
</evidence>
<dbReference type="AlphaFoldDB" id="Q7SGM8"/>
<feature type="compositionally biased region" description="Polar residues" evidence="7">
    <location>
        <begin position="30"/>
        <end position="45"/>
    </location>
</feature>
<keyword evidence="10" id="KW-1185">Reference proteome</keyword>
<evidence type="ECO:0000256" key="4">
    <source>
        <dbReference type="ARBA" id="ARBA00023163"/>
    </source>
</evidence>
<dbReference type="GO" id="GO:0045944">
    <property type="term" value="P:positive regulation of transcription by RNA polymerase II"/>
    <property type="evidence" value="ECO:0000318"/>
    <property type="project" value="GO_Central"/>
</dbReference>
<evidence type="ECO:0000256" key="2">
    <source>
        <dbReference type="ARBA" id="ARBA00023015"/>
    </source>
</evidence>
<feature type="compositionally biased region" description="Basic residues" evidence="7">
    <location>
        <begin position="125"/>
        <end position="138"/>
    </location>
</feature>
<feature type="coiled-coil region" evidence="6">
    <location>
        <begin position="170"/>
        <end position="204"/>
    </location>
</feature>
<dbReference type="HOGENOM" id="CLU_1261831_0_0_1"/>
<dbReference type="GO" id="GO:0000981">
    <property type="term" value="F:DNA-binding transcription factor activity, RNA polymerase II-specific"/>
    <property type="evidence" value="ECO:0000318"/>
    <property type="project" value="GO_Central"/>
</dbReference>
<keyword evidence="3" id="KW-0238">DNA-binding</keyword>
<dbReference type="InterPro" id="IPR004827">
    <property type="entry name" value="bZIP"/>
</dbReference>
<evidence type="ECO:0000313" key="9">
    <source>
        <dbReference type="EMBL" id="EAA35950.2"/>
    </source>
</evidence>
<dbReference type="OrthoDB" id="2257100at2759"/>
<reference evidence="9 10" key="1">
    <citation type="journal article" date="2003" name="Nature">
        <title>The genome sequence of the filamentous fungus Neurospora crassa.</title>
        <authorList>
            <person name="Galagan J.E."/>
            <person name="Calvo S.E."/>
            <person name="Borkovich K.A."/>
            <person name="Selker E.U."/>
            <person name="Read N.D."/>
            <person name="Jaffe D."/>
            <person name="FitzHugh W."/>
            <person name="Ma L.J."/>
            <person name="Smirnov S."/>
            <person name="Purcell S."/>
            <person name="Rehman B."/>
            <person name="Elkins T."/>
            <person name="Engels R."/>
            <person name="Wang S."/>
            <person name="Nielsen C.B."/>
            <person name="Butler J."/>
            <person name="Endrizzi M."/>
            <person name="Qui D."/>
            <person name="Ianakiev P."/>
            <person name="Bell-Pedersen D."/>
            <person name="Nelson M.A."/>
            <person name="Werner-Washburne M."/>
            <person name="Selitrennikoff C.P."/>
            <person name="Kinsey J.A."/>
            <person name="Braun E.L."/>
            <person name="Zelter A."/>
            <person name="Schulte U."/>
            <person name="Kothe G.O."/>
            <person name="Jedd G."/>
            <person name="Mewes W."/>
            <person name="Staben C."/>
            <person name="Marcotte E."/>
            <person name="Greenberg D."/>
            <person name="Roy A."/>
            <person name="Foley K."/>
            <person name="Naylor J."/>
            <person name="Stange-Thomann N."/>
            <person name="Barrett R."/>
            <person name="Gnerre S."/>
            <person name="Kamal M."/>
            <person name="Kamvysselis M."/>
            <person name="Mauceli E."/>
            <person name="Bielke C."/>
            <person name="Rudd S."/>
            <person name="Frishman D."/>
            <person name="Krystofova S."/>
            <person name="Rasmussen C."/>
            <person name="Metzenberg R.L."/>
            <person name="Perkins D.D."/>
            <person name="Kroken S."/>
            <person name="Cogoni C."/>
            <person name="Macino G."/>
            <person name="Catcheside D."/>
            <person name="Li W."/>
            <person name="Pratt R.J."/>
            <person name="Osmani S.A."/>
            <person name="DeSouza C.P."/>
            <person name="Glass L."/>
            <person name="Orbach M.J."/>
            <person name="Berglund J.A."/>
            <person name="Voelker R."/>
            <person name="Yarden O."/>
            <person name="Plamann M."/>
            <person name="Seiler S."/>
            <person name="Dunlap J."/>
            <person name="Radford A."/>
            <person name="Aramayo R."/>
            <person name="Natvig D.O."/>
            <person name="Alex L.A."/>
            <person name="Mannhaupt G."/>
            <person name="Ebbole D.J."/>
            <person name="Freitag M."/>
            <person name="Paulsen I."/>
            <person name="Sachs M.S."/>
            <person name="Lander E.S."/>
            <person name="Nusbaum C."/>
            <person name="Birren B."/>
        </authorList>
    </citation>
    <scope>NUCLEOTIDE SEQUENCE [LARGE SCALE GENOMIC DNA]</scope>
    <source>
        <strain evidence="10">ATCC 24698 / 74-OR23-1A / CBS 708.71 / DSM 1257 / FGSC 987</strain>
    </source>
</reference>
<proteinExistence type="predicted"/>
<feature type="compositionally biased region" description="Low complexity" evidence="7">
    <location>
        <begin position="72"/>
        <end position="100"/>
    </location>
</feature>
<dbReference type="PROSITE" id="PS00036">
    <property type="entry name" value="BZIP_BASIC"/>
    <property type="match status" value="1"/>
</dbReference>
<dbReference type="PANTHER" id="PTHR11462">
    <property type="entry name" value="JUN TRANSCRIPTION FACTOR-RELATED"/>
    <property type="match status" value="1"/>
</dbReference>
<keyword evidence="4" id="KW-0804">Transcription</keyword>
<evidence type="ECO:0000313" key="10">
    <source>
        <dbReference type="Proteomes" id="UP000001805"/>
    </source>
</evidence>
<dbReference type="SUPFAM" id="SSF57959">
    <property type="entry name" value="Leucine zipper domain"/>
    <property type="match status" value="1"/>
</dbReference>
<dbReference type="PANTHER" id="PTHR11462:SF35">
    <property type="entry name" value="TRANSCRIPTION FACTOR JRA"/>
    <property type="match status" value="1"/>
</dbReference>
<dbReference type="RefSeq" id="XP_965186.2">
    <property type="nucleotide sequence ID" value="XM_960093.3"/>
</dbReference>
<keyword evidence="5" id="KW-0539">Nucleus</keyword>
<feature type="compositionally biased region" description="Low complexity" evidence="7">
    <location>
        <begin position="54"/>
        <end position="63"/>
    </location>
</feature>
<dbReference type="Pfam" id="PF07716">
    <property type="entry name" value="bZIP_2"/>
    <property type="match status" value="1"/>
</dbReference>
<evidence type="ECO:0000256" key="6">
    <source>
        <dbReference type="SAM" id="Coils"/>
    </source>
</evidence>
<dbReference type="Proteomes" id="UP000001805">
    <property type="component" value="Chromosome 1, Linkage Group I"/>
</dbReference>
<dbReference type="InParanoid" id="Q7SGM8"/>
<keyword evidence="2" id="KW-0805">Transcription regulation</keyword>
<dbReference type="CDD" id="cd14686">
    <property type="entry name" value="bZIP"/>
    <property type="match status" value="1"/>
</dbReference>
<dbReference type="GeneID" id="3881351"/>
<accession>Q7SGM8</accession>
<dbReference type="GO" id="GO:0000978">
    <property type="term" value="F:RNA polymerase II cis-regulatory region sequence-specific DNA binding"/>
    <property type="evidence" value="ECO:0000318"/>
    <property type="project" value="GO_Central"/>
</dbReference>
<evidence type="ECO:0000256" key="1">
    <source>
        <dbReference type="ARBA" id="ARBA00004123"/>
    </source>
</evidence>
<protein>
    <submittedName>
        <fullName evidence="9">B-ZIP transcription factor IDI4</fullName>
    </submittedName>
</protein>
<name>Q7SGM8_NEUCR</name>
<dbReference type="SMR" id="Q7SGM8"/>
<organism evidence="9 10">
    <name type="scientific">Neurospora crassa (strain ATCC 24698 / 74-OR23-1A / CBS 708.71 / DSM 1257 / FGSC 987)</name>
    <dbReference type="NCBI Taxonomy" id="367110"/>
    <lineage>
        <taxon>Eukaryota</taxon>
        <taxon>Fungi</taxon>
        <taxon>Dikarya</taxon>
        <taxon>Ascomycota</taxon>
        <taxon>Pezizomycotina</taxon>
        <taxon>Sordariomycetes</taxon>
        <taxon>Sordariomycetidae</taxon>
        <taxon>Sordariales</taxon>
        <taxon>Sordariaceae</taxon>
        <taxon>Neurospora</taxon>
    </lineage>
</organism>
<dbReference type="InterPro" id="IPR050946">
    <property type="entry name" value="AP-1_TF_bZIP"/>
</dbReference>
<dbReference type="InterPro" id="IPR046347">
    <property type="entry name" value="bZIP_sf"/>
</dbReference>